<name>A0A4R0RH50_9APHY</name>
<keyword evidence="3" id="KW-1185">Reference proteome</keyword>
<accession>A0A4R0RH50</accession>
<evidence type="ECO:0000313" key="3">
    <source>
        <dbReference type="Proteomes" id="UP000292702"/>
    </source>
</evidence>
<comment type="caution">
    <text evidence="2">The sequence shown here is derived from an EMBL/GenBank/DDBJ whole genome shotgun (WGS) entry which is preliminary data.</text>
</comment>
<dbReference type="AlphaFoldDB" id="A0A4R0RH50"/>
<feature type="compositionally biased region" description="Polar residues" evidence="1">
    <location>
        <begin position="1"/>
        <end position="24"/>
    </location>
</feature>
<evidence type="ECO:0000313" key="2">
    <source>
        <dbReference type="EMBL" id="TCD67631.1"/>
    </source>
</evidence>
<protein>
    <submittedName>
        <fullName evidence="2">Uncharacterized protein</fullName>
    </submittedName>
</protein>
<dbReference type="EMBL" id="RWJN01000091">
    <property type="protein sequence ID" value="TCD67631.1"/>
    <property type="molecule type" value="Genomic_DNA"/>
</dbReference>
<sequence length="85" mass="9367">MTNSILQNEGNATERASFNAESPQTPGPTYLLFKFQTLLYVRLRIHQPSNVTTPTYPTHPTDCSALSSRPRLALPSLALPEVIAL</sequence>
<feature type="region of interest" description="Disordered" evidence="1">
    <location>
        <begin position="1"/>
        <end position="26"/>
    </location>
</feature>
<dbReference type="Proteomes" id="UP000292702">
    <property type="component" value="Unassembled WGS sequence"/>
</dbReference>
<gene>
    <name evidence="2" type="ORF">EIP91_012196</name>
</gene>
<organism evidence="2 3">
    <name type="scientific">Steccherinum ochraceum</name>
    <dbReference type="NCBI Taxonomy" id="92696"/>
    <lineage>
        <taxon>Eukaryota</taxon>
        <taxon>Fungi</taxon>
        <taxon>Dikarya</taxon>
        <taxon>Basidiomycota</taxon>
        <taxon>Agaricomycotina</taxon>
        <taxon>Agaricomycetes</taxon>
        <taxon>Polyporales</taxon>
        <taxon>Steccherinaceae</taxon>
        <taxon>Steccherinum</taxon>
    </lineage>
</organism>
<evidence type="ECO:0000256" key="1">
    <source>
        <dbReference type="SAM" id="MobiDB-lite"/>
    </source>
</evidence>
<reference evidence="2 3" key="1">
    <citation type="submission" date="2018-11" db="EMBL/GenBank/DDBJ databases">
        <title>Genome assembly of Steccherinum ochraceum LE-BIN_3174, the white-rot fungus of the Steccherinaceae family (The Residual Polyporoid clade, Polyporales, Basidiomycota).</title>
        <authorList>
            <person name="Fedorova T.V."/>
            <person name="Glazunova O.A."/>
            <person name="Landesman E.O."/>
            <person name="Moiseenko K.V."/>
            <person name="Psurtseva N.V."/>
            <person name="Savinova O.S."/>
            <person name="Shakhova N.V."/>
            <person name="Tyazhelova T.V."/>
            <person name="Vasina D.V."/>
        </authorList>
    </citation>
    <scope>NUCLEOTIDE SEQUENCE [LARGE SCALE GENOMIC DNA]</scope>
    <source>
        <strain evidence="2 3">LE-BIN_3174</strain>
    </source>
</reference>
<proteinExistence type="predicted"/>